<dbReference type="EMBL" id="MLAW01000026">
    <property type="protein sequence ID" value="OJJ24771.1"/>
    <property type="molecule type" value="Genomic_DNA"/>
</dbReference>
<evidence type="ECO:0000256" key="3">
    <source>
        <dbReference type="ARBA" id="ARBA00022691"/>
    </source>
</evidence>
<proteinExistence type="inferred from homology"/>
<keyword evidence="8" id="KW-1185">Reference proteome</keyword>
<dbReference type="GO" id="GO:0008173">
    <property type="term" value="F:RNA methyltransferase activity"/>
    <property type="evidence" value="ECO:0007669"/>
    <property type="project" value="InterPro"/>
</dbReference>
<dbReference type="InterPro" id="IPR029063">
    <property type="entry name" value="SAM-dependent_MTases_sf"/>
</dbReference>
<protein>
    <submittedName>
        <fullName evidence="7">Fmu (Sun) domain-containing protein</fullName>
    </submittedName>
</protein>
<accession>A0A1L9QQ13</accession>
<organism evidence="7 8">
    <name type="scientific">Roseofilum reptotaenium AO1-A</name>
    <dbReference type="NCBI Taxonomy" id="1925591"/>
    <lineage>
        <taxon>Bacteria</taxon>
        <taxon>Bacillati</taxon>
        <taxon>Cyanobacteriota</taxon>
        <taxon>Cyanophyceae</taxon>
        <taxon>Desertifilales</taxon>
        <taxon>Desertifilaceae</taxon>
        <taxon>Roseofilum</taxon>
    </lineage>
</organism>
<dbReference type="PANTHER" id="PTHR22807">
    <property type="entry name" value="NOP2 YEAST -RELATED NOL1/NOP2/FMU SUN DOMAIN-CONTAINING"/>
    <property type="match status" value="1"/>
</dbReference>
<dbReference type="STRING" id="1925591.BI308_15175"/>
<dbReference type="InterPro" id="IPR023267">
    <property type="entry name" value="RCMT"/>
</dbReference>
<dbReference type="PRINTS" id="PR02008">
    <property type="entry name" value="RCMTFAMILY"/>
</dbReference>
<dbReference type="Gene3D" id="3.40.50.150">
    <property type="entry name" value="Vaccinia Virus protein VP39"/>
    <property type="match status" value="1"/>
</dbReference>
<sequence length="320" mass="36043">MSSKLLKQFSDRLWSDPPLRDRFIQAFDQPPPLHPCILWCEDPPSERPFTVEPPQPWQPERVDRLSLGAQPGKHSAHDRGAYYCLDFSSVFAASPLLQLSDIKTAIDVCAAPGGKSLFTWHNLQPDLLLCNEVVGKRLGTLMANLRRCQVANLSEQQVRTSIIATQLDPQLLAQDFSQAFQLVLVDAPCSGQSLLLKQKKVPGCFHKVTLNRNANRQKRIIGNAAQLVAPQGYLLYMTCTYSLEENEQICQWLLKKYPHFQSVPVPHLLDYQSHLTHLPCYRLWPHQGLGAGAFTALFQNQNLGEITAISREDLAAINRL</sequence>
<dbReference type="PROSITE" id="PS51686">
    <property type="entry name" value="SAM_MT_RSMB_NOP"/>
    <property type="match status" value="1"/>
</dbReference>
<reference evidence="7" key="1">
    <citation type="submission" date="2016-10" db="EMBL/GenBank/DDBJ databases">
        <title>CRISPR-Cas defence system in Roseofilum reptotaenium: evidence of a bacteriophage-cyanobacterium arms race in the coral black band disease.</title>
        <authorList>
            <person name="Buerger P."/>
            <person name="Wood-Charlson E.M."/>
            <person name="Weynberg K.D."/>
            <person name="Willis B."/>
            <person name="Van Oppen M.J."/>
        </authorList>
    </citation>
    <scope>NUCLEOTIDE SEQUENCE [LARGE SCALE GENOMIC DNA]</scope>
    <source>
        <strain evidence="7">AO1-A</strain>
    </source>
</reference>
<dbReference type="AlphaFoldDB" id="A0A1L9QQ13"/>
<dbReference type="PANTHER" id="PTHR22807:SF53">
    <property type="entry name" value="RIBOSOMAL RNA SMALL SUBUNIT METHYLTRANSFERASE B-RELATED"/>
    <property type="match status" value="1"/>
</dbReference>
<feature type="binding site" evidence="5">
    <location>
        <position position="168"/>
    </location>
    <ligand>
        <name>S-adenosyl-L-methionine</name>
        <dbReference type="ChEBI" id="CHEBI:59789"/>
    </ligand>
</feature>
<dbReference type="InterPro" id="IPR049560">
    <property type="entry name" value="MeTrfase_RsmB-F_NOP2_cat"/>
</dbReference>
<feature type="binding site" evidence="5">
    <location>
        <position position="132"/>
    </location>
    <ligand>
        <name>S-adenosyl-L-methionine</name>
        <dbReference type="ChEBI" id="CHEBI:59789"/>
    </ligand>
</feature>
<feature type="binding site" evidence="5">
    <location>
        <position position="186"/>
    </location>
    <ligand>
        <name>S-adenosyl-L-methionine</name>
        <dbReference type="ChEBI" id="CHEBI:59789"/>
    </ligand>
</feature>
<keyword evidence="4 5" id="KW-0694">RNA-binding</keyword>
<evidence type="ECO:0000256" key="1">
    <source>
        <dbReference type="ARBA" id="ARBA00022603"/>
    </source>
</evidence>
<evidence type="ECO:0000256" key="4">
    <source>
        <dbReference type="ARBA" id="ARBA00022884"/>
    </source>
</evidence>
<evidence type="ECO:0000313" key="8">
    <source>
        <dbReference type="Proteomes" id="UP000183940"/>
    </source>
</evidence>
<keyword evidence="1 5" id="KW-0489">Methyltransferase</keyword>
<feature type="active site" description="Nucleophile" evidence="5">
    <location>
        <position position="239"/>
    </location>
</feature>
<evidence type="ECO:0000259" key="6">
    <source>
        <dbReference type="PROSITE" id="PS51686"/>
    </source>
</evidence>
<gene>
    <name evidence="7" type="ORF">BI308_15175</name>
</gene>
<keyword evidence="3 5" id="KW-0949">S-adenosyl-L-methionine</keyword>
<dbReference type="InterPro" id="IPR001678">
    <property type="entry name" value="MeTrfase_RsmB-F_NOP2_dom"/>
</dbReference>
<comment type="caution">
    <text evidence="7">The sequence shown here is derived from an EMBL/GenBank/DDBJ whole genome shotgun (WGS) entry which is preliminary data.</text>
</comment>
<dbReference type="SUPFAM" id="SSF53335">
    <property type="entry name" value="S-adenosyl-L-methionine-dependent methyltransferases"/>
    <property type="match status" value="1"/>
</dbReference>
<evidence type="ECO:0000256" key="5">
    <source>
        <dbReference type="PROSITE-ProRule" id="PRU01023"/>
    </source>
</evidence>
<dbReference type="Proteomes" id="UP000183940">
    <property type="component" value="Unassembled WGS sequence"/>
</dbReference>
<dbReference type="GO" id="GO:0003723">
    <property type="term" value="F:RNA binding"/>
    <property type="evidence" value="ECO:0007669"/>
    <property type="project" value="UniProtKB-UniRule"/>
</dbReference>
<comment type="similarity">
    <text evidence="5">Belongs to the class I-like SAM-binding methyltransferase superfamily. RsmB/NOP family.</text>
</comment>
<evidence type="ECO:0000313" key="7">
    <source>
        <dbReference type="EMBL" id="OJJ24771.1"/>
    </source>
</evidence>
<feature type="binding site" evidence="5">
    <location>
        <begin position="109"/>
        <end position="115"/>
    </location>
    <ligand>
        <name>S-adenosyl-L-methionine</name>
        <dbReference type="ChEBI" id="CHEBI:59789"/>
    </ligand>
</feature>
<name>A0A1L9QQ13_9CYAN</name>
<dbReference type="GO" id="GO:0001510">
    <property type="term" value="P:RNA methylation"/>
    <property type="evidence" value="ECO:0007669"/>
    <property type="project" value="InterPro"/>
</dbReference>
<dbReference type="Pfam" id="PF01189">
    <property type="entry name" value="Methyltr_RsmB-F"/>
    <property type="match status" value="1"/>
</dbReference>
<keyword evidence="2 5" id="KW-0808">Transferase</keyword>
<evidence type="ECO:0000256" key="2">
    <source>
        <dbReference type="ARBA" id="ARBA00022679"/>
    </source>
</evidence>
<feature type="domain" description="SAM-dependent MTase RsmB/NOP-type" evidence="6">
    <location>
        <begin position="9"/>
        <end position="301"/>
    </location>
</feature>